<dbReference type="InterPro" id="IPR036020">
    <property type="entry name" value="WW_dom_sf"/>
</dbReference>
<dbReference type="InterPro" id="IPR001202">
    <property type="entry name" value="WW_dom"/>
</dbReference>
<comment type="caution">
    <text evidence="3">The sequence shown here is derived from an EMBL/GenBank/DDBJ whole genome shotgun (WGS) entry which is preliminary data.</text>
</comment>
<keyword evidence="4" id="KW-1185">Reference proteome</keyword>
<organism evidence="3 4">
    <name type="scientific">Thalassiosira oceanica</name>
    <name type="common">Marine diatom</name>
    <dbReference type="NCBI Taxonomy" id="159749"/>
    <lineage>
        <taxon>Eukaryota</taxon>
        <taxon>Sar</taxon>
        <taxon>Stramenopiles</taxon>
        <taxon>Ochrophyta</taxon>
        <taxon>Bacillariophyta</taxon>
        <taxon>Coscinodiscophyceae</taxon>
        <taxon>Thalassiosirophycidae</taxon>
        <taxon>Thalassiosirales</taxon>
        <taxon>Thalassiosiraceae</taxon>
        <taxon>Thalassiosira</taxon>
    </lineage>
</organism>
<name>K0TQ97_THAOC</name>
<dbReference type="InterPro" id="IPR049227">
    <property type="entry name" value="DUF6824"/>
</dbReference>
<dbReference type="Proteomes" id="UP000266841">
    <property type="component" value="Unassembled WGS sequence"/>
</dbReference>
<feature type="compositionally biased region" description="Basic and acidic residues" evidence="1">
    <location>
        <begin position="450"/>
        <end position="461"/>
    </location>
</feature>
<evidence type="ECO:0000313" key="3">
    <source>
        <dbReference type="EMBL" id="EJK75667.1"/>
    </source>
</evidence>
<evidence type="ECO:0000256" key="1">
    <source>
        <dbReference type="SAM" id="MobiDB-lite"/>
    </source>
</evidence>
<feature type="region of interest" description="Disordered" evidence="1">
    <location>
        <begin position="405"/>
        <end position="565"/>
    </location>
</feature>
<feature type="domain" description="WW" evidence="2">
    <location>
        <begin position="670"/>
        <end position="704"/>
    </location>
</feature>
<dbReference type="EMBL" id="AGNL01002800">
    <property type="protein sequence ID" value="EJK75667.1"/>
    <property type="molecule type" value="Genomic_DNA"/>
</dbReference>
<dbReference type="PROSITE" id="PS01159">
    <property type="entry name" value="WW_DOMAIN_1"/>
    <property type="match status" value="1"/>
</dbReference>
<feature type="region of interest" description="Disordered" evidence="1">
    <location>
        <begin position="1"/>
        <end position="65"/>
    </location>
</feature>
<dbReference type="AlphaFoldDB" id="K0TQ97"/>
<evidence type="ECO:0000259" key="2">
    <source>
        <dbReference type="PROSITE" id="PS50020"/>
    </source>
</evidence>
<gene>
    <name evidence="3" type="ORF">THAOC_02604</name>
</gene>
<evidence type="ECO:0000313" key="4">
    <source>
        <dbReference type="Proteomes" id="UP000266841"/>
    </source>
</evidence>
<feature type="compositionally biased region" description="Basic residues" evidence="1">
    <location>
        <begin position="440"/>
        <end position="449"/>
    </location>
</feature>
<dbReference type="Pfam" id="PF20710">
    <property type="entry name" value="DUF6824"/>
    <property type="match status" value="1"/>
</dbReference>
<feature type="compositionally biased region" description="Gly residues" evidence="1">
    <location>
        <begin position="530"/>
        <end position="539"/>
    </location>
</feature>
<dbReference type="Gene3D" id="2.20.70.10">
    <property type="match status" value="1"/>
</dbReference>
<dbReference type="SMART" id="SM00456">
    <property type="entry name" value="WW"/>
    <property type="match status" value="1"/>
</dbReference>
<accession>K0TQ97</accession>
<reference evidence="3 4" key="1">
    <citation type="journal article" date="2012" name="Genome Biol.">
        <title>Genome and low-iron response of an oceanic diatom adapted to chronic iron limitation.</title>
        <authorList>
            <person name="Lommer M."/>
            <person name="Specht M."/>
            <person name="Roy A.S."/>
            <person name="Kraemer L."/>
            <person name="Andreson R."/>
            <person name="Gutowska M.A."/>
            <person name="Wolf J."/>
            <person name="Bergner S.V."/>
            <person name="Schilhabel M.B."/>
            <person name="Klostermeier U.C."/>
            <person name="Beiko R.G."/>
            <person name="Rosenstiel P."/>
            <person name="Hippler M."/>
            <person name="Laroche J."/>
        </authorList>
    </citation>
    <scope>NUCLEOTIDE SEQUENCE [LARGE SCALE GENOMIC DNA]</scope>
    <source>
        <strain evidence="3 4">CCMP1005</strain>
    </source>
</reference>
<protein>
    <recommendedName>
        <fullName evidence="2">WW domain-containing protein</fullName>
    </recommendedName>
</protein>
<dbReference type="PROSITE" id="PS50020">
    <property type="entry name" value="WW_DOMAIN_2"/>
    <property type="match status" value="1"/>
</dbReference>
<feature type="compositionally biased region" description="Polar residues" evidence="1">
    <location>
        <begin position="40"/>
        <end position="53"/>
    </location>
</feature>
<sequence>MGQRETISAGRGRNPETSKDKTRRRRTDPGARAAAALDVGQTSARNWRNSSDPFHTGARSALPNVDTDRAGEHCLRLVRTRARAIGFPLYPHKLFVVRPSPRLCHLFSPSPRLALSFPPIDRSNMDGPGIKNEQFGGDTDDEYPGLRENDVLCVRGQTDLDYSGNDAFRKLMKMNKSIYESMNSGEAVRKFASSVVELIEKRSGRFLARKQDHGIIASFEEEEWTILNGEQASDVVLDSMKAELGSSSIISNTDAELVTETSGQNSIDPAFLVKLTAQQSKQMKYPPGCPVWYHMDTSETELHVSAGLVKGVSMDLTSRQLVYGVVPCLPEEHDTPTTFVTEEELAFASKCPVSIENPDTGEIIVGEVVNLMCFDGEKSYIVAFTISGNQMCIKQSSEEYIKFSSTRTKDNGDGNQQNNTIADARITEHERRNNVANNKLSRKRRKRQRDCHGGQESRGGNKDNGTNGRTLEGSDPKSFLGDLIQMKDQDFVPPCPLEADATAPGGHQGSSADSILRGGCHRQPTPPAQSGGGGVGGSASTGRGRRKSGGGNRDTKPRTQDGFLYRVGGYTGDTLPLGLQATIDQAFVTAGDDSGPDVPSEKRKLWRMLSTDVQKQLISHVDKNKTRVMFNGRNRDIKESLGKDDQYAHLIGNVSHRRSGTERVQTAVTIELPVNWASSIDLQTGKRFYWNRVTRETTWIRPRSPSDSPSLDLVSQSNLVFGDTWQEGVATSPARLGKEEECQIWKVKARQGICSGSQNSPQRSRVADVHGRGLMVVTVDELFSV</sequence>
<dbReference type="SUPFAM" id="SSF51045">
    <property type="entry name" value="WW domain"/>
    <property type="match status" value="1"/>
</dbReference>
<dbReference type="Pfam" id="PF00397">
    <property type="entry name" value="WW"/>
    <property type="match status" value="1"/>
</dbReference>
<proteinExistence type="predicted"/>
<dbReference type="CDD" id="cd00201">
    <property type="entry name" value="WW"/>
    <property type="match status" value="1"/>
</dbReference>